<dbReference type="InterPro" id="IPR036663">
    <property type="entry name" value="Fumarylacetoacetase_C_sf"/>
</dbReference>
<dbReference type="Pfam" id="PF01557">
    <property type="entry name" value="FAA_hydrolase"/>
    <property type="match status" value="1"/>
</dbReference>
<organism evidence="3 4">
    <name type="scientific">Methylobacterium oryzae CBMB20</name>
    <dbReference type="NCBI Taxonomy" id="693986"/>
    <lineage>
        <taxon>Bacteria</taxon>
        <taxon>Pseudomonadati</taxon>
        <taxon>Pseudomonadota</taxon>
        <taxon>Alphaproteobacteria</taxon>
        <taxon>Hyphomicrobiales</taxon>
        <taxon>Methylobacteriaceae</taxon>
        <taxon>Methylobacterium</taxon>
    </lineage>
</organism>
<dbReference type="PANTHER" id="PTHR11820">
    <property type="entry name" value="ACYLPYRUVASE"/>
    <property type="match status" value="1"/>
</dbReference>
<dbReference type="GeneID" id="96603211"/>
<dbReference type="PANTHER" id="PTHR11820:SF90">
    <property type="entry name" value="FLUTATHIONE S-TRANSFERASE"/>
    <property type="match status" value="1"/>
</dbReference>
<protein>
    <submittedName>
        <fullName evidence="3">Fumarylacetoacetate (FAA) hydrolase</fullName>
        <ecNumber evidence="3">3.7.1.2</ecNumber>
    </submittedName>
</protein>
<feature type="domain" description="Fumarylacetoacetase-like C-terminal" evidence="2">
    <location>
        <begin position="27"/>
        <end position="230"/>
    </location>
</feature>
<dbReference type="KEGG" id="mor:MOC_3428"/>
<dbReference type="Gene3D" id="3.90.850.10">
    <property type="entry name" value="Fumarylacetoacetase-like, C-terminal domain"/>
    <property type="match status" value="1"/>
</dbReference>
<dbReference type="EMBL" id="CP003811">
    <property type="protein sequence ID" value="AIQ91183.1"/>
    <property type="molecule type" value="Genomic_DNA"/>
</dbReference>
<keyword evidence="4" id="KW-1185">Reference proteome</keyword>
<dbReference type="InterPro" id="IPR011234">
    <property type="entry name" value="Fumarylacetoacetase-like_C"/>
</dbReference>
<reference evidence="3 4" key="1">
    <citation type="journal article" date="2014" name="PLoS ONE">
        <title>Genome Information of Methylobacterium oryzae, a Plant-Probiotic Methylotroph in the Phyllosphere.</title>
        <authorList>
            <person name="Kwak M.J."/>
            <person name="Jeong H."/>
            <person name="Madhaiyan M."/>
            <person name="Lee Y."/>
            <person name="Sa T.M."/>
            <person name="Oh T.K."/>
            <person name="Kim J.F."/>
        </authorList>
    </citation>
    <scope>NUCLEOTIDE SEQUENCE [LARGE SCALE GENOMIC DNA]</scope>
    <source>
        <strain evidence="3 4">CBMB20</strain>
    </source>
</reference>
<dbReference type="GO" id="GO:0018773">
    <property type="term" value="F:acetylpyruvate hydrolase activity"/>
    <property type="evidence" value="ECO:0007669"/>
    <property type="project" value="TreeGrafter"/>
</dbReference>
<dbReference type="STRING" id="693986.MOC_3428"/>
<keyword evidence="1" id="KW-0479">Metal-binding</keyword>
<dbReference type="HOGENOM" id="CLU_028458_5_1_5"/>
<dbReference type="eggNOG" id="COG0179">
    <property type="taxonomic scope" value="Bacteria"/>
</dbReference>
<evidence type="ECO:0000259" key="2">
    <source>
        <dbReference type="Pfam" id="PF01557"/>
    </source>
</evidence>
<evidence type="ECO:0000313" key="3">
    <source>
        <dbReference type="EMBL" id="AIQ91183.1"/>
    </source>
</evidence>
<sequence length="231" mass="24658">MLSVIQNPQRIALPIVGSSDLFPVRRVYCVGRNYAAHAREMGADPDREPPFFFMKPADALQIVGSEPTPHAYPPKTGNYHFEVEMVAALASGGSDIPAETALDHVYGYAVGLDMTRRDVQDEAKKMSRPWDTAKAADGSGPIGALHPVSVFGHPARGAITLSVDGEIRQKGDLADMIWSVAEQIAYLSGYFALQPGDLIFTGTPAGVGPVQRGQRMVAAIAGLGEITLDVV</sequence>
<keyword evidence="3" id="KW-0378">Hydrolase</keyword>
<dbReference type="Proteomes" id="UP000029492">
    <property type="component" value="Chromosome"/>
</dbReference>
<evidence type="ECO:0000256" key="1">
    <source>
        <dbReference type="ARBA" id="ARBA00022723"/>
    </source>
</evidence>
<dbReference type="SUPFAM" id="SSF56529">
    <property type="entry name" value="FAH"/>
    <property type="match status" value="1"/>
</dbReference>
<dbReference type="RefSeq" id="WP_043758285.1">
    <property type="nucleotide sequence ID" value="NZ_CP003811.1"/>
</dbReference>
<dbReference type="GO" id="GO:0046872">
    <property type="term" value="F:metal ion binding"/>
    <property type="evidence" value="ECO:0007669"/>
    <property type="project" value="UniProtKB-KW"/>
</dbReference>
<gene>
    <name evidence="3" type="ORF">MOC_3428</name>
</gene>
<evidence type="ECO:0000313" key="4">
    <source>
        <dbReference type="Proteomes" id="UP000029492"/>
    </source>
</evidence>
<proteinExistence type="predicted"/>
<name>A0A089NZD1_9HYPH</name>
<accession>A0A089NZD1</accession>
<dbReference type="AlphaFoldDB" id="A0A089NZD1"/>
<dbReference type="GO" id="GO:0004334">
    <property type="term" value="F:fumarylacetoacetase activity"/>
    <property type="evidence" value="ECO:0007669"/>
    <property type="project" value="UniProtKB-EC"/>
</dbReference>
<dbReference type="EC" id="3.7.1.2" evidence="3"/>